<evidence type="ECO:0000313" key="1">
    <source>
        <dbReference type="EMBL" id="CAB4029685.1"/>
    </source>
</evidence>
<sequence>MEENCNGAYEPVFLNVKALNTKTDFDHNNASVYQYEVLGGTHNVLATKALHAKYPDNEAYSGRYAWLFVGLTDEQALWVASRHNKTGAFRHEMSFQEEVDLAHQQLQIHGSKASGGTMLPSAAWRDRCALILGKKRKAMTEIYSVAALPENGYQLFKSICSQYEKGRLKDQRALPKDLRGKPTFRPAYVRCLHGLDNVDRIELLNKFAKGDISLDELKVLAKELKAIRPIQGIISSFIGKPWEIIAKELPECTKAEQLLRFAGKDATHCVFKSYLQELLKKLEGSNDDDTILSPNVFKTEENHQGIIVRCTQDRLNAEQNECCQRDSPGYAMALYVLEDIYGNDIEKLSNLLQKVVCLVERTNFGVRHTYNLVLIGDVETVVQCKNMFNKNRSKNVEMGFLYCDNVKPS</sequence>
<feature type="non-terminal residue" evidence="1">
    <location>
        <position position="409"/>
    </location>
</feature>
<comment type="caution">
    <text evidence="1">The sequence shown here is derived from an EMBL/GenBank/DDBJ whole genome shotgun (WGS) entry which is preliminary data.</text>
</comment>
<gene>
    <name evidence="1" type="ORF">PACLA_8A043669</name>
</gene>
<proteinExistence type="predicted"/>
<name>A0A6S7JBR2_PARCT</name>
<keyword evidence="2" id="KW-1185">Reference proteome</keyword>
<protein>
    <submittedName>
        <fullName evidence="1">Uncharacterized protein</fullName>
    </submittedName>
</protein>
<organism evidence="1 2">
    <name type="scientific">Paramuricea clavata</name>
    <name type="common">Red gorgonian</name>
    <name type="synonym">Violescent sea-whip</name>
    <dbReference type="NCBI Taxonomy" id="317549"/>
    <lineage>
        <taxon>Eukaryota</taxon>
        <taxon>Metazoa</taxon>
        <taxon>Cnidaria</taxon>
        <taxon>Anthozoa</taxon>
        <taxon>Octocorallia</taxon>
        <taxon>Malacalcyonacea</taxon>
        <taxon>Plexauridae</taxon>
        <taxon>Paramuricea</taxon>
    </lineage>
</organism>
<accession>A0A6S7JBR2</accession>
<reference evidence="1" key="1">
    <citation type="submission" date="2020-04" db="EMBL/GenBank/DDBJ databases">
        <authorList>
            <person name="Alioto T."/>
            <person name="Alioto T."/>
            <person name="Gomez Garrido J."/>
        </authorList>
    </citation>
    <scope>NUCLEOTIDE SEQUENCE</scope>
    <source>
        <strain evidence="1">A484AB</strain>
    </source>
</reference>
<dbReference type="EMBL" id="CACRXK020016339">
    <property type="protein sequence ID" value="CAB4029685.1"/>
    <property type="molecule type" value="Genomic_DNA"/>
</dbReference>
<evidence type="ECO:0000313" key="2">
    <source>
        <dbReference type="Proteomes" id="UP001152795"/>
    </source>
</evidence>
<dbReference type="Proteomes" id="UP001152795">
    <property type="component" value="Unassembled WGS sequence"/>
</dbReference>
<dbReference type="AlphaFoldDB" id="A0A6S7JBR2"/>
<dbReference type="OrthoDB" id="5988050at2759"/>